<dbReference type="SMART" id="SM00895">
    <property type="entry name" value="FCD"/>
    <property type="match status" value="1"/>
</dbReference>
<evidence type="ECO:0000256" key="3">
    <source>
        <dbReference type="ARBA" id="ARBA00023163"/>
    </source>
</evidence>
<dbReference type="Gene3D" id="1.20.120.530">
    <property type="entry name" value="GntR ligand-binding domain-like"/>
    <property type="match status" value="1"/>
</dbReference>
<dbReference type="InterPro" id="IPR011711">
    <property type="entry name" value="GntR_C"/>
</dbReference>
<dbReference type="Gene3D" id="1.10.10.10">
    <property type="entry name" value="Winged helix-like DNA-binding domain superfamily/Winged helix DNA-binding domain"/>
    <property type="match status" value="1"/>
</dbReference>
<dbReference type="Pfam" id="PF00392">
    <property type="entry name" value="GntR"/>
    <property type="match status" value="1"/>
</dbReference>
<keyword evidence="1" id="KW-0805">Transcription regulation</keyword>
<keyword evidence="6" id="KW-1185">Reference proteome</keyword>
<dbReference type="PRINTS" id="PR00035">
    <property type="entry name" value="HTHGNTR"/>
</dbReference>
<dbReference type="InterPro" id="IPR036388">
    <property type="entry name" value="WH-like_DNA-bd_sf"/>
</dbReference>
<dbReference type="SMART" id="SM00345">
    <property type="entry name" value="HTH_GNTR"/>
    <property type="match status" value="1"/>
</dbReference>
<dbReference type="InterPro" id="IPR008920">
    <property type="entry name" value="TF_FadR/GntR_C"/>
</dbReference>
<dbReference type="RefSeq" id="WP_353862318.1">
    <property type="nucleotide sequence ID" value="NZ_CP088295.1"/>
</dbReference>
<evidence type="ECO:0000313" key="6">
    <source>
        <dbReference type="Proteomes" id="UP001058860"/>
    </source>
</evidence>
<organism evidence="5 6">
    <name type="scientific">Svornostia abyssi</name>
    <dbReference type="NCBI Taxonomy" id="2898438"/>
    <lineage>
        <taxon>Bacteria</taxon>
        <taxon>Bacillati</taxon>
        <taxon>Actinomycetota</taxon>
        <taxon>Thermoleophilia</taxon>
        <taxon>Solirubrobacterales</taxon>
        <taxon>Baekduiaceae</taxon>
        <taxon>Svornostia</taxon>
    </lineage>
</organism>
<proteinExistence type="predicted"/>
<dbReference type="InterPro" id="IPR000524">
    <property type="entry name" value="Tscrpt_reg_HTH_GntR"/>
</dbReference>
<sequence>MRIPLSDRVGGGAARDQVYLAVREAIVSAELEPGRRLSENELADRLGVSRTPVREALVRLRDERLVAIVPQLGTFVTLISDDAIADAAFVREALECSAIRLAAERATPAALEEIQANLVAQERADDEGDHDAFDVLDDALHRKLCELSGHEIAWALARRANGHLDRVRRLSLPEPGYLGEMIAEHRAVVAAVADGDPDRAERELRHHLRMVLSQVSTIRDAHPDYFEES</sequence>
<keyword evidence="3" id="KW-0804">Transcription</keyword>
<dbReference type="InterPro" id="IPR036390">
    <property type="entry name" value="WH_DNA-bd_sf"/>
</dbReference>
<dbReference type="PANTHER" id="PTHR43537:SF45">
    <property type="entry name" value="GNTR FAMILY REGULATORY PROTEIN"/>
    <property type="match status" value="1"/>
</dbReference>
<evidence type="ECO:0000259" key="4">
    <source>
        <dbReference type="PROSITE" id="PS50949"/>
    </source>
</evidence>
<dbReference type="PANTHER" id="PTHR43537">
    <property type="entry name" value="TRANSCRIPTIONAL REGULATOR, GNTR FAMILY"/>
    <property type="match status" value="1"/>
</dbReference>
<dbReference type="SUPFAM" id="SSF48008">
    <property type="entry name" value="GntR ligand-binding domain-like"/>
    <property type="match status" value="1"/>
</dbReference>
<feature type="domain" description="HTH gntR-type" evidence="4">
    <location>
        <begin position="12"/>
        <end position="79"/>
    </location>
</feature>
<dbReference type="PROSITE" id="PS50949">
    <property type="entry name" value="HTH_GNTR"/>
    <property type="match status" value="1"/>
</dbReference>
<evidence type="ECO:0000256" key="2">
    <source>
        <dbReference type="ARBA" id="ARBA00023125"/>
    </source>
</evidence>
<accession>A0ABY5PAR5</accession>
<reference evidence="6" key="1">
    <citation type="submission" date="2021-11" db="EMBL/GenBank/DDBJ databases">
        <title>Cultivation dependent microbiological survey of springs from the worlds oldest radium mine currently devoted to the extraction of radon-saturated water.</title>
        <authorList>
            <person name="Kapinusova G."/>
            <person name="Smrhova T."/>
            <person name="Strejcek M."/>
            <person name="Suman J."/>
            <person name="Jani K."/>
            <person name="Pajer P."/>
            <person name="Uhlik O."/>
        </authorList>
    </citation>
    <scope>NUCLEOTIDE SEQUENCE [LARGE SCALE GENOMIC DNA]</scope>
    <source>
        <strain evidence="6">J379</strain>
    </source>
</reference>
<dbReference type="EMBL" id="CP088295">
    <property type="protein sequence ID" value="UUY01769.1"/>
    <property type="molecule type" value="Genomic_DNA"/>
</dbReference>
<evidence type="ECO:0000256" key="1">
    <source>
        <dbReference type="ARBA" id="ARBA00023015"/>
    </source>
</evidence>
<protein>
    <submittedName>
        <fullName evidence="5">GntR family transcriptional regulator</fullName>
    </submittedName>
</protein>
<dbReference type="SUPFAM" id="SSF46785">
    <property type="entry name" value="Winged helix' DNA-binding domain"/>
    <property type="match status" value="1"/>
</dbReference>
<keyword evidence="2" id="KW-0238">DNA-binding</keyword>
<dbReference type="CDD" id="cd07377">
    <property type="entry name" value="WHTH_GntR"/>
    <property type="match status" value="1"/>
</dbReference>
<name>A0ABY5PAR5_9ACTN</name>
<dbReference type="Pfam" id="PF07729">
    <property type="entry name" value="FCD"/>
    <property type="match status" value="1"/>
</dbReference>
<dbReference type="Proteomes" id="UP001058860">
    <property type="component" value="Chromosome"/>
</dbReference>
<evidence type="ECO:0000313" key="5">
    <source>
        <dbReference type="EMBL" id="UUY01769.1"/>
    </source>
</evidence>
<gene>
    <name evidence="5" type="ORF">LRS13_13655</name>
</gene>